<sequence>MITKYFTKVVVKFNPFGPEAKSARIFLSQIPPSLRGICAIDFELLNSQSTKKPIVQVTFKDKTTMEGDPVNMNIADFANMFDRHSKKLAFQDEISK</sequence>
<evidence type="ECO:0000313" key="9">
    <source>
        <dbReference type="Proteomes" id="UP000094801"/>
    </source>
</evidence>
<dbReference type="Pfam" id="PF10780">
    <property type="entry name" value="MRP_L53"/>
    <property type="match status" value="1"/>
</dbReference>
<keyword evidence="9" id="KW-1185">Reference proteome</keyword>
<keyword evidence="5" id="KW-0687">Ribonucleoprotein</keyword>
<evidence type="ECO:0000256" key="1">
    <source>
        <dbReference type="ARBA" id="ARBA00004173"/>
    </source>
</evidence>
<dbReference type="STRING" id="983967.A0A1E4T5Z5"/>
<evidence type="ECO:0000256" key="5">
    <source>
        <dbReference type="ARBA" id="ARBA00023274"/>
    </source>
</evidence>
<comment type="subcellular location">
    <subcellularLocation>
        <location evidence="1">Mitochondrion</location>
    </subcellularLocation>
</comment>
<evidence type="ECO:0000256" key="3">
    <source>
        <dbReference type="ARBA" id="ARBA00022980"/>
    </source>
</evidence>
<reference evidence="9" key="1">
    <citation type="submission" date="2016-04" db="EMBL/GenBank/DDBJ databases">
        <title>Comparative genomics of biotechnologically important yeasts.</title>
        <authorList>
            <consortium name="DOE Joint Genome Institute"/>
            <person name="Riley R."/>
            <person name="Haridas S."/>
            <person name="Wolfe K.H."/>
            <person name="Lopes M.R."/>
            <person name="Hittinger C.T."/>
            <person name="Goker M."/>
            <person name="Salamov A."/>
            <person name="Wisecaver J."/>
            <person name="Long T.M."/>
            <person name="Aerts A.L."/>
            <person name="Barry K."/>
            <person name="Choi C."/>
            <person name="Clum A."/>
            <person name="Coughlan A.Y."/>
            <person name="Deshpande S."/>
            <person name="Douglass A.P."/>
            <person name="Hanson S.J."/>
            <person name="Klenk H.-P."/>
            <person name="Labutti K."/>
            <person name="Lapidus A."/>
            <person name="Lindquist E."/>
            <person name="Lipzen A."/>
            <person name="Meier-Kolthoff J.P."/>
            <person name="Ohm R.A."/>
            <person name="Otillar R.P."/>
            <person name="Pangilinan J."/>
            <person name="Peng Y."/>
            <person name="Rokas A."/>
            <person name="Rosa C.A."/>
            <person name="Scheuner C."/>
            <person name="Sibirny A.A."/>
            <person name="Slot J.C."/>
            <person name="Stielow J.B."/>
            <person name="Sun H."/>
            <person name="Kurtzman C.P."/>
            <person name="Blackwell M."/>
            <person name="Grigoriev I.V."/>
            <person name="Jeffries T.W."/>
        </authorList>
    </citation>
    <scope>NUCLEOTIDE SEQUENCE [LARGE SCALE GENOMIC DNA]</scope>
    <source>
        <strain evidence="9">NRRL YB-2248</strain>
    </source>
</reference>
<evidence type="ECO:0000256" key="6">
    <source>
        <dbReference type="ARBA" id="ARBA00035180"/>
    </source>
</evidence>
<dbReference type="EMBL" id="KV453848">
    <property type="protein sequence ID" value="ODV87184.1"/>
    <property type="molecule type" value="Genomic_DNA"/>
</dbReference>
<keyword evidence="3" id="KW-0689">Ribosomal protein</keyword>
<proteinExistence type="inferred from homology"/>
<dbReference type="GO" id="GO:0003735">
    <property type="term" value="F:structural constituent of ribosome"/>
    <property type="evidence" value="ECO:0007669"/>
    <property type="project" value="TreeGrafter"/>
</dbReference>
<dbReference type="AlphaFoldDB" id="A0A1E4T5Z5"/>
<evidence type="ECO:0000313" key="8">
    <source>
        <dbReference type="EMBL" id="ODV87184.1"/>
    </source>
</evidence>
<dbReference type="Gene3D" id="3.40.30.10">
    <property type="entry name" value="Glutaredoxin"/>
    <property type="match status" value="1"/>
</dbReference>
<dbReference type="InterPro" id="IPR019716">
    <property type="entry name" value="Ribosomal_mL53"/>
</dbReference>
<dbReference type="InterPro" id="IPR042776">
    <property type="entry name" value="Ribosomal_mL53_fung"/>
</dbReference>
<accession>A0A1E4T5Z5</accession>
<organism evidence="8 9">
    <name type="scientific">[Candida] arabinofermentans NRRL YB-2248</name>
    <dbReference type="NCBI Taxonomy" id="983967"/>
    <lineage>
        <taxon>Eukaryota</taxon>
        <taxon>Fungi</taxon>
        <taxon>Dikarya</taxon>
        <taxon>Ascomycota</taxon>
        <taxon>Saccharomycotina</taxon>
        <taxon>Pichiomycetes</taxon>
        <taxon>Pichiales</taxon>
        <taxon>Pichiaceae</taxon>
        <taxon>Ogataea</taxon>
        <taxon>Ogataea/Candida clade</taxon>
    </lineage>
</organism>
<dbReference type="PANTHER" id="PTHR28236">
    <property type="entry name" value="54S RIBOSOMAL PROTEIN L44, MITOCHONDRIAL"/>
    <property type="match status" value="1"/>
</dbReference>
<dbReference type="PANTHER" id="PTHR28236:SF1">
    <property type="entry name" value="LARGE RIBOSOMAL SUBUNIT PROTEIN ML53"/>
    <property type="match status" value="1"/>
</dbReference>
<dbReference type="OrthoDB" id="4136894at2759"/>
<dbReference type="FunFam" id="3.40.30.10:FF:000260">
    <property type="entry name" value="Mitochondrial ribosomal protein L44"/>
    <property type="match status" value="1"/>
</dbReference>
<comment type="similarity">
    <text evidence="2">Belongs to the mitochondrion-specific ribosomal protein mL53 family.</text>
</comment>
<gene>
    <name evidence="8" type="ORF">CANARDRAFT_217037</name>
</gene>
<keyword evidence="4" id="KW-0496">Mitochondrion</keyword>
<evidence type="ECO:0000256" key="4">
    <source>
        <dbReference type="ARBA" id="ARBA00023128"/>
    </source>
</evidence>
<dbReference type="Proteomes" id="UP000094801">
    <property type="component" value="Unassembled WGS sequence"/>
</dbReference>
<evidence type="ECO:0000256" key="2">
    <source>
        <dbReference type="ARBA" id="ARBA00005557"/>
    </source>
</evidence>
<dbReference type="GO" id="GO:0005762">
    <property type="term" value="C:mitochondrial large ribosomal subunit"/>
    <property type="evidence" value="ECO:0007669"/>
    <property type="project" value="TreeGrafter"/>
</dbReference>
<name>A0A1E4T5Z5_9ASCO</name>
<evidence type="ECO:0000256" key="7">
    <source>
        <dbReference type="ARBA" id="ARBA00077936"/>
    </source>
</evidence>
<protein>
    <recommendedName>
        <fullName evidence="6">Large ribosomal subunit protein mL53</fullName>
    </recommendedName>
    <alternativeName>
        <fullName evidence="7">54S ribosomal protein L44, mitochondrial</fullName>
    </alternativeName>
</protein>